<evidence type="ECO:0000259" key="2">
    <source>
        <dbReference type="Pfam" id="PF12728"/>
    </source>
</evidence>
<dbReference type="InterPro" id="IPR009061">
    <property type="entry name" value="DNA-bd_dom_put_sf"/>
</dbReference>
<proteinExistence type="predicted"/>
<dbReference type="Proteomes" id="UP000000263">
    <property type="component" value="Chromosome"/>
</dbReference>
<dbReference type="InterPro" id="IPR018771">
    <property type="entry name" value="PocR_dom"/>
</dbReference>
<dbReference type="AlphaFoldDB" id="A7NK10"/>
<dbReference type="HOGENOM" id="CLU_1102165_0_0_0"/>
<sequence>MRLLLHPIATCCNIAAVNDLLTTREVQDLLKLDRTTVYRMLKEGRLTGVKVGQQWRFHRRAVETLLQGASPAAASRSAPADAPRYAQPLTPVPLPLHCVQAIQDVFADLTRVGVVTTATDGEPLTRMSNGCRFCALIQATDAGRAACRASWRALAARSDRTPRIATCHAGLKYIHARIEVDGLPTAMLIAGQFRVDATPLDTQRLARDVGVDPGALDEALDAVTILDERMRAQLGVWLQKVAHTFEEIGRERATMISRLRAISDLAVLDRPD</sequence>
<dbReference type="EMBL" id="CP000804">
    <property type="protein sequence ID" value="ABU57830.1"/>
    <property type="molecule type" value="Genomic_DNA"/>
</dbReference>
<dbReference type="KEGG" id="rca:Rcas_1738"/>
<organism evidence="3 4">
    <name type="scientific">Roseiflexus castenholzii (strain DSM 13941 / HLO8)</name>
    <dbReference type="NCBI Taxonomy" id="383372"/>
    <lineage>
        <taxon>Bacteria</taxon>
        <taxon>Bacillati</taxon>
        <taxon>Chloroflexota</taxon>
        <taxon>Chloroflexia</taxon>
        <taxon>Chloroflexales</taxon>
        <taxon>Roseiflexineae</taxon>
        <taxon>Roseiflexaceae</taxon>
        <taxon>Roseiflexus</taxon>
    </lineage>
</organism>
<dbReference type="Pfam" id="PF12728">
    <property type="entry name" value="HTH_17"/>
    <property type="match status" value="1"/>
</dbReference>
<dbReference type="NCBIfam" id="TIGR01764">
    <property type="entry name" value="excise"/>
    <property type="match status" value="1"/>
</dbReference>
<feature type="domain" description="PocR" evidence="1">
    <location>
        <begin position="96"/>
        <end position="248"/>
    </location>
</feature>
<dbReference type="STRING" id="383372.Rcas_1738"/>
<gene>
    <name evidence="3" type="ordered locus">Rcas_1738</name>
</gene>
<dbReference type="SUPFAM" id="SSF46955">
    <property type="entry name" value="Putative DNA-binding domain"/>
    <property type="match status" value="1"/>
</dbReference>
<feature type="domain" description="Helix-turn-helix" evidence="2">
    <location>
        <begin position="20"/>
        <end position="68"/>
    </location>
</feature>
<evidence type="ECO:0000313" key="3">
    <source>
        <dbReference type="EMBL" id="ABU57830.1"/>
    </source>
</evidence>
<reference evidence="3 4" key="1">
    <citation type="submission" date="2007-08" db="EMBL/GenBank/DDBJ databases">
        <title>Complete sequence of Roseiflexus castenholzii DSM 13941.</title>
        <authorList>
            <consortium name="US DOE Joint Genome Institute"/>
            <person name="Copeland A."/>
            <person name="Lucas S."/>
            <person name="Lapidus A."/>
            <person name="Barry K."/>
            <person name="Glavina del Rio T."/>
            <person name="Dalin E."/>
            <person name="Tice H."/>
            <person name="Pitluck S."/>
            <person name="Thompson L.S."/>
            <person name="Brettin T."/>
            <person name="Bruce D."/>
            <person name="Detter J.C."/>
            <person name="Han C."/>
            <person name="Tapia R."/>
            <person name="Schmutz J."/>
            <person name="Larimer F."/>
            <person name="Land M."/>
            <person name="Hauser L."/>
            <person name="Kyrpides N."/>
            <person name="Mikhailova N."/>
            <person name="Bryant D.A."/>
            <person name="Hanada S."/>
            <person name="Tsukatani Y."/>
            <person name="Richardson P."/>
        </authorList>
    </citation>
    <scope>NUCLEOTIDE SEQUENCE [LARGE SCALE GENOMIC DNA]</scope>
    <source>
        <strain evidence="4">DSM 13941 / HLO8</strain>
    </source>
</reference>
<name>A7NK10_ROSCS</name>
<dbReference type="eggNOG" id="COG3311">
    <property type="taxonomic scope" value="Bacteria"/>
</dbReference>
<dbReference type="InterPro" id="IPR010093">
    <property type="entry name" value="SinI_DNA-bd"/>
</dbReference>
<evidence type="ECO:0000259" key="1">
    <source>
        <dbReference type="Pfam" id="PF10114"/>
    </source>
</evidence>
<dbReference type="GO" id="GO:0003677">
    <property type="term" value="F:DNA binding"/>
    <property type="evidence" value="ECO:0007669"/>
    <property type="project" value="InterPro"/>
</dbReference>
<evidence type="ECO:0000313" key="4">
    <source>
        <dbReference type="Proteomes" id="UP000000263"/>
    </source>
</evidence>
<dbReference type="eggNOG" id="COG4936">
    <property type="taxonomic scope" value="Bacteria"/>
</dbReference>
<dbReference type="Pfam" id="PF10114">
    <property type="entry name" value="PocR"/>
    <property type="match status" value="1"/>
</dbReference>
<protein>
    <submittedName>
        <fullName evidence="3">DNA binding domain, excisionase family</fullName>
    </submittedName>
</protein>
<keyword evidence="4" id="KW-1185">Reference proteome</keyword>
<dbReference type="InterPro" id="IPR041657">
    <property type="entry name" value="HTH_17"/>
</dbReference>
<accession>A7NK10</accession>